<dbReference type="CDD" id="cd03855">
    <property type="entry name" value="M14_ASTE"/>
    <property type="match status" value="1"/>
</dbReference>
<evidence type="ECO:0000256" key="1">
    <source>
        <dbReference type="ARBA" id="ARBA00001947"/>
    </source>
</evidence>
<evidence type="ECO:0000256" key="5">
    <source>
        <dbReference type="ARBA" id="ARBA00022833"/>
    </source>
</evidence>
<evidence type="ECO:0000313" key="9">
    <source>
        <dbReference type="Proteomes" id="UP000443582"/>
    </source>
</evidence>
<keyword evidence="5" id="KW-0862">Zinc</keyword>
<dbReference type="InterPro" id="IPR007036">
    <property type="entry name" value="Aste_AspA_hybrid_dom"/>
</dbReference>
<evidence type="ECO:0000313" key="8">
    <source>
        <dbReference type="EMBL" id="RZF22456.1"/>
    </source>
</evidence>
<dbReference type="NCBIfam" id="NF003706">
    <property type="entry name" value="PRK05324.1"/>
    <property type="match status" value="1"/>
</dbReference>
<dbReference type="InterPro" id="IPR050178">
    <property type="entry name" value="AspA/AstE_fam"/>
</dbReference>
<dbReference type="Pfam" id="PF04952">
    <property type="entry name" value="AstE_AspA_hybrid"/>
    <property type="match status" value="1"/>
</dbReference>
<keyword evidence="3" id="KW-0479">Metal-binding</keyword>
<dbReference type="GO" id="GO:0009017">
    <property type="term" value="F:succinylglutamate desuccinylase activity"/>
    <property type="evidence" value="ECO:0007669"/>
    <property type="project" value="UniProtKB-EC"/>
</dbReference>
<keyword evidence="2" id="KW-0056">Arginine metabolism</keyword>
<proteinExistence type="predicted"/>
<dbReference type="Gene3D" id="3.40.630.10">
    <property type="entry name" value="Zn peptidases"/>
    <property type="match status" value="1"/>
</dbReference>
<evidence type="ECO:0000256" key="4">
    <source>
        <dbReference type="ARBA" id="ARBA00022801"/>
    </source>
</evidence>
<dbReference type="Proteomes" id="UP000443582">
    <property type="component" value="Unassembled WGS sequence"/>
</dbReference>
<comment type="cofactor">
    <cofactor evidence="1">
        <name>Zn(2+)</name>
        <dbReference type="ChEBI" id="CHEBI:29105"/>
    </cofactor>
</comment>
<evidence type="ECO:0000256" key="2">
    <source>
        <dbReference type="ARBA" id="ARBA00022503"/>
    </source>
</evidence>
<gene>
    <name evidence="8" type="ORF">DAY19_01420</name>
</gene>
<protein>
    <submittedName>
        <fullName evidence="8">Succinylglutamate desuccinylase</fullName>
        <ecNumber evidence="8">3.5.1.96</ecNumber>
    </submittedName>
</protein>
<feature type="domain" description="Succinylglutamate desuccinylase/Aspartoacylase catalytic" evidence="7">
    <location>
        <begin position="55"/>
        <end position="245"/>
    </location>
</feature>
<dbReference type="PANTHER" id="PTHR15162:SF7">
    <property type="entry name" value="SUCCINYLGLUTAMATE DESUCCINYLASE"/>
    <property type="match status" value="1"/>
</dbReference>
<dbReference type="InterPro" id="IPR055438">
    <property type="entry name" value="AstE_AspA_cat"/>
</dbReference>
<evidence type="ECO:0000259" key="6">
    <source>
        <dbReference type="Pfam" id="PF04952"/>
    </source>
</evidence>
<organism evidence="8 9">
    <name type="scientific">Halobacteriovorax vibrionivorans</name>
    <dbReference type="NCBI Taxonomy" id="2152716"/>
    <lineage>
        <taxon>Bacteria</taxon>
        <taxon>Pseudomonadati</taxon>
        <taxon>Bdellovibrionota</taxon>
        <taxon>Bacteriovoracia</taxon>
        <taxon>Bacteriovoracales</taxon>
        <taxon>Halobacteriovoraceae</taxon>
        <taxon>Halobacteriovorax</taxon>
    </lineage>
</organism>
<accession>A0ABY0IKR8</accession>
<keyword evidence="9" id="KW-1185">Reference proteome</keyword>
<reference evidence="9" key="1">
    <citation type="journal article" date="2019" name="Int. J. Syst. Evol. Microbiol.">
        <title>Halobacteriovorax valvorus sp. nov., a novel prokaryotic predator isolated from coastal seawater of China.</title>
        <authorList>
            <person name="Chen M.-X."/>
        </authorList>
    </citation>
    <scope>NUCLEOTIDE SEQUENCE [LARGE SCALE GENOMIC DNA]</scope>
    <source>
        <strain evidence="9">BL9</strain>
    </source>
</reference>
<dbReference type="SUPFAM" id="SSF53187">
    <property type="entry name" value="Zn-dependent exopeptidases"/>
    <property type="match status" value="1"/>
</dbReference>
<name>A0ABY0IKR8_9BACT</name>
<evidence type="ECO:0000259" key="7">
    <source>
        <dbReference type="Pfam" id="PF24827"/>
    </source>
</evidence>
<dbReference type="InterPro" id="IPR016681">
    <property type="entry name" value="SuccinylGlu_desuccinylase"/>
</dbReference>
<evidence type="ECO:0000256" key="3">
    <source>
        <dbReference type="ARBA" id="ARBA00022723"/>
    </source>
</evidence>
<dbReference type="Pfam" id="PF24827">
    <property type="entry name" value="AstE_AspA_cat"/>
    <property type="match status" value="1"/>
</dbReference>
<feature type="domain" description="AstE/AspA barrel-sandwich hybrid" evidence="6">
    <location>
        <begin position="256"/>
        <end position="330"/>
    </location>
</feature>
<comment type="caution">
    <text evidence="8">The sequence shown here is derived from an EMBL/GenBank/DDBJ whole genome shotgun (WGS) entry which is preliminary data.</text>
</comment>
<dbReference type="PANTHER" id="PTHR15162">
    <property type="entry name" value="ASPARTOACYLASE"/>
    <property type="match status" value="1"/>
</dbReference>
<sequence length="332" mass="38224">MKGWPVTEFNFLKTTRENEEHLEKSSFVKNDIRFDILDTGIIKATPKLLSTEDAFIISCGIHGNETAPIEFTNEILNKLVAGSLNLVAPTLFIFGNPKAMNIGKRFSEYNLNRCFNGAYKNLDEYYEKSRAEVIEKVCFDFYKEVKDKDLFHFDLHCALKKSMIERFALVPKNEERKRDDEFNLILANMGIEASLFSHKESTVFSSFSFTNFNAFSATVELGKVYPFGQNPPGKFQAAQETIEKLLSGHELEKKKAPKAFTIFESINKEFEDFKFTFEEEESANFTPFKKGEHIFTQNAQPYLCPEENLRMIFPNSKVILGQRALLLIKELE</sequence>
<dbReference type="EC" id="3.5.1.96" evidence="8"/>
<keyword evidence="4 8" id="KW-0378">Hydrolase</keyword>
<dbReference type="EMBL" id="QDKL01000001">
    <property type="protein sequence ID" value="RZF22456.1"/>
    <property type="molecule type" value="Genomic_DNA"/>
</dbReference>